<evidence type="ECO:0000259" key="9">
    <source>
        <dbReference type="PROSITE" id="PS50850"/>
    </source>
</evidence>
<protein>
    <recommendedName>
        <fullName evidence="9">Major facilitator superfamily (MFS) profile domain-containing protein</fullName>
    </recommendedName>
</protein>
<dbReference type="InterPro" id="IPR011701">
    <property type="entry name" value="MFS"/>
</dbReference>
<comment type="similarity">
    <text evidence="2">Belongs to the major facilitator superfamily.</text>
</comment>
<organism evidence="10 11">
    <name type="scientific">Micromonospora acroterricola</name>
    <dbReference type="NCBI Taxonomy" id="2202421"/>
    <lineage>
        <taxon>Bacteria</taxon>
        <taxon>Bacillati</taxon>
        <taxon>Actinomycetota</taxon>
        <taxon>Actinomycetes</taxon>
        <taxon>Micromonosporales</taxon>
        <taxon>Micromonosporaceae</taxon>
        <taxon>Micromonospora</taxon>
    </lineage>
</organism>
<dbReference type="AlphaFoldDB" id="A0A317CXJ6"/>
<feature type="transmembrane region" description="Helical" evidence="8">
    <location>
        <begin position="138"/>
        <end position="156"/>
    </location>
</feature>
<proteinExistence type="inferred from homology"/>
<evidence type="ECO:0000313" key="10">
    <source>
        <dbReference type="EMBL" id="PWR07311.1"/>
    </source>
</evidence>
<feature type="transmembrane region" description="Helical" evidence="8">
    <location>
        <begin position="75"/>
        <end position="98"/>
    </location>
</feature>
<feature type="transmembrane region" description="Helical" evidence="8">
    <location>
        <begin position="263"/>
        <end position="287"/>
    </location>
</feature>
<keyword evidence="11" id="KW-1185">Reference proteome</keyword>
<evidence type="ECO:0000256" key="4">
    <source>
        <dbReference type="ARBA" id="ARBA00022692"/>
    </source>
</evidence>
<feature type="transmembrane region" description="Helical" evidence="8">
    <location>
        <begin position="162"/>
        <end position="185"/>
    </location>
</feature>
<evidence type="ECO:0000313" key="11">
    <source>
        <dbReference type="Proteomes" id="UP000245410"/>
    </source>
</evidence>
<feature type="transmembrane region" description="Helical" evidence="8">
    <location>
        <begin position="299"/>
        <end position="320"/>
    </location>
</feature>
<accession>A0A317CXJ6</accession>
<dbReference type="InterPro" id="IPR036259">
    <property type="entry name" value="MFS_trans_sf"/>
</dbReference>
<dbReference type="EMBL" id="QGKR01000226">
    <property type="protein sequence ID" value="PWR07311.1"/>
    <property type="molecule type" value="Genomic_DNA"/>
</dbReference>
<gene>
    <name evidence="10" type="ORF">DKT68_19850</name>
</gene>
<sequence>MVHRLGSWGPRRRGRWLILAQVYRYTGKDGPASSPDATRASGPDNAQEALVEPPRLAEPPGSTLTDPFVRDAPTVLSYAALGCFTFWLYAFGPAVTLLREELGFSYSVLGVYQVFWAGGAALAGATFAWAARRFARGTLLWASALATAIGAGLFTLGSGVLATLIGAVAFGMAGTMLLTVIQAILSDRHGNRRDRALTEANVGAGASAVFAPMVLGALAATVLGWRATFGLPAVVLVLLYLRYRRQPLPERPQHHTEEQRGRLPLACWLFAILTAVSSAIEFSLVFFGPQMLINLGWSAAAASTAMSSNLAGILAGRLLGAGLTRRAGRTATLLYASLALTFASIVVFWVTGQPVVAVVALFLSGVGIANLYPLALALTLEAADGQEDHANARSQVVLGVLAAVFPFLLGSLADQYGLTAGFALEPVLIGLCVLMLWCGLRAGHRTA</sequence>
<dbReference type="SUPFAM" id="SSF103473">
    <property type="entry name" value="MFS general substrate transporter"/>
    <property type="match status" value="1"/>
</dbReference>
<dbReference type="PANTHER" id="PTHR23514">
    <property type="entry name" value="BYPASS OF STOP CODON PROTEIN 6"/>
    <property type="match status" value="1"/>
</dbReference>
<feature type="transmembrane region" description="Helical" evidence="8">
    <location>
        <begin position="197"/>
        <end position="219"/>
    </location>
</feature>
<comment type="subcellular location">
    <subcellularLocation>
        <location evidence="1">Cell membrane</location>
        <topology evidence="1">Multi-pass membrane protein</topology>
    </subcellularLocation>
</comment>
<dbReference type="InterPro" id="IPR020846">
    <property type="entry name" value="MFS_dom"/>
</dbReference>
<dbReference type="InterPro" id="IPR051788">
    <property type="entry name" value="MFS_Transporter"/>
</dbReference>
<feature type="transmembrane region" description="Helical" evidence="8">
    <location>
        <begin position="418"/>
        <end position="440"/>
    </location>
</feature>
<name>A0A317CXJ6_9ACTN</name>
<evidence type="ECO:0000256" key="6">
    <source>
        <dbReference type="ARBA" id="ARBA00023136"/>
    </source>
</evidence>
<keyword evidence="5 8" id="KW-1133">Transmembrane helix</keyword>
<feature type="transmembrane region" description="Helical" evidence="8">
    <location>
        <begin position="225"/>
        <end position="243"/>
    </location>
</feature>
<feature type="region of interest" description="Disordered" evidence="7">
    <location>
        <begin position="29"/>
        <end position="62"/>
    </location>
</feature>
<evidence type="ECO:0000256" key="1">
    <source>
        <dbReference type="ARBA" id="ARBA00004651"/>
    </source>
</evidence>
<keyword evidence="3" id="KW-0813">Transport</keyword>
<feature type="transmembrane region" description="Helical" evidence="8">
    <location>
        <begin position="332"/>
        <end position="350"/>
    </location>
</feature>
<feature type="transmembrane region" description="Helical" evidence="8">
    <location>
        <begin position="110"/>
        <end position="131"/>
    </location>
</feature>
<keyword evidence="6 8" id="KW-0472">Membrane</keyword>
<feature type="transmembrane region" description="Helical" evidence="8">
    <location>
        <begin position="392"/>
        <end position="412"/>
    </location>
</feature>
<evidence type="ECO:0000256" key="7">
    <source>
        <dbReference type="SAM" id="MobiDB-lite"/>
    </source>
</evidence>
<keyword evidence="4 8" id="KW-0812">Transmembrane</keyword>
<feature type="domain" description="Major facilitator superfamily (MFS) profile" evidence="9">
    <location>
        <begin position="73"/>
        <end position="444"/>
    </location>
</feature>
<dbReference type="Proteomes" id="UP000245410">
    <property type="component" value="Unassembled WGS sequence"/>
</dbReference>
<dbReference type="Pfam" id="PF07690">
    <property type="entry name" value="MFS_1"/>
    <property type="match status" value="1"/>
</dbReference>
<reference evidence="10 11" key="1">
    <citation type="submission" date="2018-05" db="EMBL/GenBank/DDBJ databases">
        <title>Micromonospora atacamensis sp. nov., a novel actinobacteria isolated from high altitude Atacama Desert soil.</title>
        <authorList>
            <person name="Carro L."/>
            <person name="Golinska P."/>
            <person name="Klenk H.-P."/>
            <person name="Goodfellow M."/>
        </authorList>
    </citation>
    <scope>NUCLEOTIDE SEQUENCE [LARGE SCALE GENOMIC DNA]</scope>
    <source>
        <strain evidence="10 11">5R2A7</strain>
    </source>
</reference>
<evidence type="ECO:0000256" key="5">
    <source>
        <dbReference type="ARBA" id="ARBA00022989"/>
    </source>
</evidence>
<dbReference type="PANTHER" id="PTHR23514:SF3">
    <property type="entry name" value="BYPASS OF STOP CODON PROTEIN 6"/>
    <property type="match status" value="1"/>
</dbReference>
<evidence type="ECO:0000256" key="3">
    <source>
        <dbReference type="ARBA" id="ARBA00022448"/>
    </source>
</evidence>
<dbReference type="GO" id="GO:0005886">
    <property type="term" value="C:plasma membrane"/>
    <property type="evidence" value="ECO:0007669"/>
    <property type="project" value="UniProtKB-SubCell"/>
</dbReference>
<dbReference type="GO" id="GO:0022857">
    <property type="term" value="F:transmembrane transporter activity"/>
    <property type="evidence" value="ECO:0007669"/>
    <property type="project" value="InterPro"/>
</dbReference>
<evidence type="ECO:0000256" key="8">
    <source>
        <dbReference type="SAM" id="Phobius"/>
    </source>
</evidence>
<feature type="transmembrane region" description="Helical" evidence="8">
    <location>
        <begin position="356"/>
        <end position="380"/>
    </location>
</feature>
<dbReference type="Gene3D" id="1.20.1250.20">
    <property type="entry name" value="MFS general substrate transporter like domains"/>
    <property type="match status" value="1"/>
</dbReference>
<evidence type="ECO:0000256" key="2">
    <source>
        <dbReference type="ARBA" id="ARBA00008335"/>
    </source>
</evidence>
<comment type="caution">
    <text evidence="10">The sequence shown here is derived from an EMBL/GenBank/DDBJ whole genome shotgun (WGS) entry which is preliminary data.</text>
</comment>
<dbReference type="PROSITE" id="PS50850">
    <property type="entry name" value="MFS"/>
    <property type="match status" value="1"/>
</dbReference>